<name>A0A507E5L8_9FUNG</name>
<dbReference type="Pfam" id="PF08240">
    <property type="entry name" value="ADH_N"/>
    <property type="match status" value="1"/>
</dbReference>
<evidence type="ECO:0000313" key="4">
    <source>
        <dbReference type="Proteomes" id="UP000318582"/>
    </source>
</evidence>
<dbReference type="Proteomes" id="UP000318582">
    <property type="component" value="Unassembled WGS sequence"/>
</dbReference>
<dbReference type="AlphaFoldDB" id="A0A507E5L8"/>
<dbReference type="Gene3D" id="3.90.180.10">
    <property type="entry name" value="Medium-chain alcohol dehydrogenases, catalytic domain"/>
    <property type="match status" value="1"/>
</dbReference>
<feature type="region of interest" description="Disordered" evidence="1">
    <location>
        <begin position="357"/>
        <end position="444"/>
    </location>
</feature>
<proteinExistence type="predicted"/>
<dbReference type="PANTHER" id="PTHR45348">
    <property type="entry name" value="HYPOTHETICAL OXIDOREDUCTASE (EUROFUNG)"/>
    <property type="match status" value="1"/>
</dbReference>
<evidence type="ECO:0000259" key="2">
    <source>
        <dbReference type="PROSITE" id="PS51746"/>
    </source>
</evidence>
<feature type="compositionally biased region" description="Low complexity" evidence="1">
    <location>
        <begin position="400"/>
        <end position="419"/>
    </location>
</feature>
<dbReference type="FunFam" id="3.60.40.10:FF:000130">
    <property type="entry name" value="Related to PTC7-type 2C protein phosphatase"/>
    <property type="match status" value="1"/>
</dbReference>
<reference evidence="3 4" key="1">
    <citation type="journal article" date="2019" name="Sci. Rep.">
        <title>Comparative genomics of chytrid fungi reveal insights into the obligate biotrophic and pathogenic lifestyle of Synchytrium endobioticum.</title>
        <authorList>
            <person name="van de Vossenberg B.T.L.H."/>
            <person name="Warris S."/>
            <person name="Nguyen H.D.T."/>
            <person name="van Gent-Pelzer M.P.E."/>
            <person name="Joly D.L."/>
            <person name="van de Geest H.C."/>
            <person name="Bonants P.J.M."/>
            <person name="Smith D.S."/>
            <person name="Levesque C.A."/>
            <person name="van der Lee T.A.J."/>
        </authorList>
    </citation>
    <scope>NUCLEOTIDE SEQUENCE [LARGE SCALE GENOMIC DNA]</scope>
    <source>
        <strain evidence="3 4">CBS 809.83</strain>
    </source>
</reference>
<organism evidence="3 4">
    <name type="scientific">Powellomyces hirtus</name>
    <dbReference type="NCBI Taxonomy" id="109895"/>
    <lineage>
        <taxon>Eukaryota</taxon>
        <taxon>Fungi</taxon>
        <taxon>Fungi incertae sedis</taxon>
        <taxon>Chytridiomycota</taxon>
        <taxon>Chytridiomycota incertae sedis</taxon>
        <taxon>Chytridiomycetes</taxon>
        <taxon>Spizellomycetales</taxon>
        <taxon>Powellomycetaceae</taxon>
        <taxon>Powellomyces</taxon>
    </lineage>
</organism>
<dbReference type="PANTHER" id="PTHR45348:SF2">
    <property type="entry name" value="ZINC-TYPE ALCOHOL DEHYDROGENASE-LIKE PROTEIN C2E1P3.01"/>
    <property type="match status" value="1"/>
</dbReference>
<dbReference type="STRING" id="109895.A0A507E5L8"/>
<dbReference type="InterPro" id="IPR011032">
    <property type="entry name" value="GroES-like_sf"/>
</dbReference>
<dbReference type="SUPFAM" id="SSF81606">
    <property type="entry name" value="PP2C-like"/>
    <property type="match status" value="1"/>
</dbReference>
<keyword evidence="4" id="KW-1185">Reference proteome</keyword>
<accession>A0A507E5L8</accession>
<feature type="compositionally biased region" description="Polar residues" evidence="1">
    <location>
        <begin position="357"/>
        <end position="374"/>
    </location>
</feature>
<dbReference type="Gene3D" id="3.60.40.10">
    <property type="entry name" value="PPM-type phosphatase domain"/>
    <property type="match status" value="2"/>
</dbReference>
<dbReference type="SMART" id="SM00829">
    <property type="entry name" value="PKS_ER"/>
    <property type="match status" value="1"/>
</dbReference>
<evidence type="ECO:0000256" key="1">
    <source>
        <dbReference type="SAM" id="MobiDB-lite"/>
    </source>
</evidence>
<gene>
    <name evidence="3" type="ORF">PhCBS80983_g02657</name>
</gene>
<dbReference type="Pfam" id="PF07228">
    <property type="entry name" value="SpoIIE"/>
    <property type="match status" value="1"/>
</dbReference>
<dbReference type="SUPFAM" id="SSF51735">
    <property type="entry name" value="NAD(P)-binding Rossmann-fold domains"/>
    <property type="match status" value="1"/>
</dbReference>
<dbReference type="SMART" id="SM00331">
    <property type="entry name" value="PP2C_SIG"/>
    <property type="match status" value="1"/>
</dbReference>
<dbReference type="InterPro" id="IPR001932">
    <property type="entry name" value="PPM-type_phosphatase-like_dom"/>
</dbReference>
<feature type="domain" description="PPM-type phosphatase" evidence="2">
    <location>
        <begin position="543"/>
        <end position="805"/>
    </location>
</feature>
<dbReference type="InterPro" id="IPR013154">
    <property type="entry name" value="ADH-like_N"/>
</dbReference>
<dbReference type="EMBL" id="QEAQ01000028">
    <property type="protein sequence ID" value="TPX59154.1"/>
    <property type="molecule type" value="Genomic_DNA"/>
</dbReference>
<dbReference type="InterPro" id="IPR013149">
    <property type="entry name" value="ADH-like_C"/>
</dbReference>
<protein>
    <recommendedName>
        <fullName evidence="2">PPM-type phosphatase domain-containing protein</fullName>
    </recommendedName>
</protein>
<dbReference type="CDD" id="cd00143">
    <property type="entry name" value="PP2Cc"/>
    <property type="match status" value="1"/>
</dbReference>
<dbReference type="Pfam" id="PF00107">
    <property type="entry name" value="ADH_zinc_N"/>
    <property type="match status" value="1"/>
</dbReference>
<evidence type="ECO:0000313" key="3">
    <source>
        <dbReference type="EMBL" id="TPX59154.1"/>
    </source>
</evidence>
<dbReference type="Gene3D" id="3.40.50.720">
    <property type="entry name" value="NAD(P)-binding Rossmann-like Domain"/>
    <property type="match status" value="1"/>
</dbReference>
<dbReference type="GO" id="GO:0016651">
    <property type="term" value="F:oxidoreductase activity, acting on NAD(P)H"/>
    <property type="evidence" value="ECO:0007669"/>
    <property type="project" value="InterPro"/>
</dbReference>
<dbReference type="SUPFAM" id="SSF50129">
    <property type="entry name" value="GroES-like"/>
    <property type="match status" value="1"/>
</dbReference>
<comment type="caution">
    <text evidence="3">The sequence shown here is derived from an EMBL/GenBank/DDBJ whole genome shotgun (WGS) entry which is preliminary data.</text>
</comment>
<dbReference type="InterPro" id="IPR020843">
    <property type="entry name" value="ER"/>
</dbReference>
<dbReference type="InterPro" id="IPR047122">
    <property type="entry name" value="Trans-enoyl_RdTase-like"/>
</dbReference>
<dbReference type="InterPro" id="IPR036457">
    <property type="entry name" value="PPM-type-like_dom_sf"/>
</dbReference>
<dbReference type="InterPro" id="IPR036291">
    <property type="entry name" value="NAD(P)-bd_dom_sf"/>
</dbReference>
<dbReference type="SMART" id="SM00332">
    <property type="entry name" value="PP2Cc"/>
    <property type="match status" value="1"/>
</dbReference>
<dbReference type="PROSITE" id="PS51746">
    <property type="entry name" value="PPM_2"/>
    <property type="match status" value="1"/>
</dbReference>
<sequence length="806" mass="87672">MTVPTQQYSIVARTKGVAQLVPDALIPKLRDDCVLVRTQAVAVNPTDWKHIDYVTQSGKARPGCDYAGIVEEVGANLSRPFKKGDRIAGFLHGTNDDNFDDGAFAEYIAAKTGVAMHVPDNLSIEEAATMGVGISTVGQGLYQSLQLPLPGTNSGATGTILIYGGSTATGTLAIQYAKLSGWKVVTTCSPRNFDLVKSFGADAAFDYNDPHCAKNIAEYTSNQLTHVFDCIGSAEAVMICANSIGPQGGKYSTLLKIKDWPRADVEVLYTLAYTGIGEPFTKAAYGGHIEARPEDYEFQIKFWDLAEKLIREGKIKPHQHIIGQDGLKGVLDGINLLREGKVSGAKLVYRVADTPNISTTRSHSSAASDRTVSQIPRLFSPGGRRPRVSGAKRCTGHPATSQPHSRTSVSSTSSRGPSSELGYRPPSPPGSKDGHRRQRPPLGFNEDSVATAAAALVAGGSQLAVPQTSGRSVDLSWGLRTRQQQRRYMSMPAVATPPNSPDWFKKAQGPSIFEIFEKSQPTTRRTFQFAHAASAMPKNPKRRVALETADEFLSVQVGEDAYFVRSDAMGVADGVGGWSQYKGANPALYSRKLMHYASAEFEKLDDILDSDYSIDDYNNVDPREVMQQSYDQTNADMAAAKILGSTTAIVAVLRDDELRIANLGDCGVMIVRNDEPIFRSEEQQHSFNFPYQLGTGSRDSPKDAQTFSVKIQEDDIVILGSDGMFDNVFDDDIVEIIRSVVQSSGTRNRTSVDPQKISDALLRRAREVAEDSRYASSPFQTRAIQEGMYYQGGKMDDVTVLAGVIR</sequence>
<dbReference type="CDD" id="cd08249">
    <property type="entry name" value="enoyl_reductase_like"/>
    <property type="match status" value="1"/>
</dbReference>